<dbReference type="Gene3D" id="2.40.420.20">
    <property type="match status" value="1"/>
</dbReference>
<dbReference type="GO" id="GO:1990281">
    <property type="term" value="C:efflux pump complex"/>
    <property type="evidence" value="ECO:0007669"/>
    <property type="project" value="TreeGrafter"/>
</dbReference>
<evidence type="ECO:0000313" key="7">
    <source>
        <dbReference type="Proteomes" id="UP000076586"/>
    </source>
</evidence>
<reference evidence="7" key="1">
    <citation type="submission" date="2016-04" db="EMBL/GenBank/DDBJ databases">
        <title>Draft genome sequence of Paludibacter jiangxiensis strain NM7.</title>
        <authorList>
            <person name="Qiu Y."/>
            <person name="Matsuura N."/>
            <person name="Ohashi A."/>
            <person name="Tourlousse M.D."/>
            <person name="Sekiguchi Y."/>
        </authorList>
    </citation>
    <scope>NUCLEOTIDE SEQUENCE [LARGE SCALE GENOMIC DNA]</scope>
    <source>
        <strain evidence="7">NM7</strain>
    </source>
</reference>
<name>A0A170ZI04_9BACT</name>
<dbReference type="SUPFAM" id="SSF111369">
    <property type="entry name" value="HlyD-like secretion proteins"/>
    <property type="match status" value="1"/>
</dbReference>
<feature type="domain" description="CzcB-like barrel-sandwich hybrid" evidence="5">
    <location>
        <begin position="64"/>
        <end position="193"/>
    </location>
</feature>
<keyword evidence="2" id="KW-0732">Signal</keyword>
<sequence length="366" mass="38718">MITSTFKSLKIYAIISVASLLAACSSHEKPSENSDKPVAVVVSTPAKSAGGEILLSGKLESENTANLSTRVMGYITSINVKPGDRVAKGALLATISSQDMMAKKAQASAMIAEAEAAARNAGKDYARYQTLYKQQSVSAKELENVSLQNTSAQSRLEAARQMRNEVNAMLAYTQIRAPFSGVITQKLADAGSMASPGMPLLILEQGGNLRVTATVPESEVSQIKVGDVATVDVKSTGKQLHGKVVELSPSSTASGGQYLVKISIPTAEQKGLLSGMYVNATLTGKQVSDQPATGNLRIPVSALVTRDQLTGVYVLNGNNTVSLRWLRIGKTVGDEVEVLSGLNATERYVLRAEGKLYNGAVVIEKR</sequence>
<dbReference type="Proteomes" id="UP000076586">
    <property type="component" value="Unassembled WGS sequence"/>
</dbReference>
<comment type="caution">
    <text evidence="6">The sequence shown here is derived from an EMBL/GenBank/DDBJ whole genome shotgun (WGS) entry which is preliminary data.</text>
</comment>
<dbReference type="NCBIfam" id="TIGR01730">
    <property type="entry name" value="RND_mfp"/>
    <property type="match status" value="1"/>
</dbReference>
<dbReference type="Gene3D" id="1.10.287.470">
    <property type="entry name" value="Helix hairpin bin"/>
    <property type="match status" value="1"/>
</dbReference>
<comment type="similarity">
    <text evidence="1">Belongs to the membrane fusion protein (MFP) (TC 8.A.1) family.</text>
</comment>
<dbReference type="InterPro" id="IPR058647">
    <property type="entry name" value="BSH_CzcB-like"/>
</dbReference>
<dbReference type="Gene3D" id="2.40.30.170">
    <property type="match status" value="1"/>
</dbReference>
<keyword evidence="7" id="KW-1185">Reference proteome</keyword>
<dbReference type="STRING" id="681398.PJIAN_2246"/>
<dbReference type="RefSeq" id="WP_068703191.1">
    <property type="nucleotide sequence ID" value="NZ_BDCR01000002.1"/>
</dbReference>
<dbReference type="InterPro" id="IPR058627">
    <property type="entry name" value="MdtA-like_C"/>
</dbReference>
<dbReference type="InterPro" id="IPR006143">
    <property type="entry name" value="RND_pump_MFP"/>
</dbReference>
<protein>
    <submittedName>
        <fullName evidence="6">RND family efflux transporter, MFP subunit</fullName>
    </submittedName>
</protein>
<dbReference type="OrthoDB" id="9806939at2"/>
<dbReference type="PANTHER" id="PTHR30469:SF15">
    <property type="entry name" value="HLYD FAMILY OF SECRETION PROTEINS"/>
    <property type="match status" value="1"/>
</dbReference>
<dbReference type="EMBL" id="BDCR01000002">
    <property type="protein sequence ID" value="GAT62686.1"/>
    <property type="molecule type" value="Genomic_DNA"/>
</dbReference>
<feature type="domain" description="CusB-like beta-barrel" evidence="3">
    <location>
        <begin position="211"/>
        <end position="285"/>
    </location>
</feature>
<feature type="domain" description="Multidrug resistance protein MdtA-like C-terminal permuted SH3" evidence="4">
    <location>
        <begin position="298"/>
        <end position="349"/>
    </location>
</feature>
<dbReference type="Pfam" id="PF25954">
    <property type="entry name" value="Beta-barrel_RND_2"/>
    <property type="match status" value="1"/>
</dbReference>
<proteinExistence type="inferred from homology"/>
<evidence type="ECO:0000256" key="1">
    <source>
        <dbReference type="ARBA" id="ARBA00009477"/>
    </source>
</evidence>
<organism evidence="6 7">
    <name type="scientific">Paludibacter jiangxiensis</name>
    <dbReference type="NCBI Taxonomy" id="681398"/>
    <lineage>
        <taxon>Bacteria</taxon>
        <taxon>Pseudomonadati</taxon>
        <taxon>Bacteroidota</taxon>
        <taxon>Bacteroidia</taxon>
        <taxon>Bacteroidales</taxon>
        <taxon>Paludibacteraceae</taxon>
        <taxon>Paludibacter</taxon>
    </lineage>
</organism>
<dbReference type="GO" id="GO:0015562">
    <property type="term" value="F:efflux transmembrane transporter activity"/>
    <property type="evidence" value="ECO:0007669"/>
    <property type="project" value="TreeGrafter"/>
</dbReference>
<dbReference type="PANTHER" id="PTHR30469">
    <property type="entry name" value="MULTIDRUG RESISTANCE PROTEIN MDTA"/>
    <property type="match status" value="1"/>
</dbReference>
<dbReference type="Pfam" id="PF25973">
    <property type="entry name" value="BSH_CzcB"/>
    <property type="match status" value="1"/>
</dbReference>
<dbReference type="AlphaFoldDB" id="A0A170ZI04"/>
<dbReference type="Gene3D" id="2.40.50.100">
    <property type="match status" value="1"/>
</dbReference>
<dbReference type="PROSITE" id="PS51257">
    <property type="entry name" value="PROKAR_LIPOPROTEIN"/>
    <property type="match status" value="1"/>
</dbReference>
<evidence type="ECO:0000259" key="5">
    <source>
        <dbReference type="Pfam" id="PF25973"/>
    </source>
</evidence>
<evidence type="ECO:0000259" key="3">
    <source>
        <dbReference type="Pfam" id="PF25954"/>
    </source>
</evidence>
<evidence type="ECO:0000259" key="4">
    <source>
        <dbReference type="Pfam" id="PF25967"/>
    </source>
</evidence>
<dbReference type="InterPro" id="IPR058792">
    <property type="entry name" value="Beta-barrel_RND_2"/>
</dbReference>
<gene>
    <name evidence="6" type="ORF">PJIAN_2246</name>
</gene>
<accession>A0A170ZI04</accession>
<evidence type="ECO:0000313" key="6">
    <source>
        <dbReference type="EMBL" id="GAT62686.1"/>
    </source>
</evidence>
<reference evidence="7" key="2">
    <citation type="journal article" date="2017" name="Genome Announc.">
        <title>Draft genome sequence of Paludibacter jiangxiensis NM7(T), a propionate-producing fermentative bacterium.</title>
        <authorList>
            <person name="Qiu Y.-L."/>
            <person name="Tourlousse D.M."/>
            <person name="Matsuura N."/>
            <person name="Ohashi A."/>
            <person name="Sekiguchi Y."/>
        </authorList>
    </citation>
    <scope>NUCLEOTIDE SEQUENCE [LARGE SCALE GENOMIC DNA]</scope>
    <source>
        <strain evidence="7">NM7</strain>
    </source>
</reference>
<evidence type="ECO:0000256" key="2">
    <source>
        <dbReference type="SAM" id="SignalP"/>
    </source>
</evidence>
<dbReference type="Pfam" id="PF25967">
    <property type="entry name" value="RND-MFP_C"/>
    <property type="match status" value="1"/>
</dbReference>
<feature type="signal peptide" evidence="2">
    <location>
        <begin position="1"/>
        <end position="28"/>
    </location>
</feature>
<feature type="chain" id="PRO_5007905041" evidence="2">
    <location>
        <begin position="29"/>
        <end position="366"/>
    </location>
</feature>